<evidence type="ECO:0000256" key="1">
    <source>
        <dbReference type="ARBA" id="ARBA00023125"/>
    </source>
</evidence>
<accession>A0ABS3GZA1</accession>
<dbReference type="Proteomes" id="UP000664632">
    <property type="component" value="Unassembled WGS sequence"/>
</dbReference>
<dbReference type="CDD" id="cd04496">
    <property type="entry name" value="SSB_OBF"/>
    <property type="match status" value="1"/>
</dbReference>
<reference evidence="5 6" key="1">
    <citation type="submission" date="2021-03" db="EMBL/GenBank/DDBJ databases">
        <title>Enterococcal diversity collection.</title>
        <authorList>
            <person name="Gilmore M.S."/>
            <person name="Schwartzman J."/>
            <person name="Van Tyne D."/>
            <person name="Martin M."/>
            <person name="Earl A.M."/>
            <person name="Manson A.L."/>
            <person name="Straub T."/>
            <person name="Salamzade R."/>
            <person name="Saavedra J."/>
            <person name="Lebreton F."/>
            <person name="Prichula J."/>
            <person name="Schaufler K."/>
            <person name="Gaca A."/>
            <person name="Sgardioli B."/>
            <person name="Wagenaar J."/>
            <person name="Strong T."/>
        </authorList>
    </citation>
    <scope>NUCLEOTIDE SEQUENCE [LARGE SCALE GENOMIC DNA]</scope>
    <source>
        <strain evidence="5 6">DIV0869a</strain>
    </source>
</reference>
<keyword evidence="6" id="KW-1185">Reference proteome</keyword>
<evidence type="ECO:0000313" key="5">
    <source>
        <dbReference type="EMBL" id="MBO0440545.1"/>
    </source>
</evidence>
<evidence type="ECO:0000256" key="3">
    <source>
        <dbReference type="RuleBase" id="RU000524"/>
    </source>
</evidence>
<evidence type="ECO:0000313" key="6">
    <source>
        <dbReference type="Proteomes" id="UP000664632"/>
    </source>
</evidence>
<feature type="region of interest" description="Disordered" evidence="4">
    <location>
        <begin position="111"/>
        <end position="163"/>
    </location>
</feature>
<keyword evidence="1 2" id="KW-0238">DNA-binding</keyword>
<feature type="compositionally biased region" description="Low complexity" evidence="4">
    <location>
        <begin position="135"/>
        <end position="146"/>
    </location>
</feature>
<dbReference type="GO" id="GO:0003677">
    <property type="term" value="F:DNA binding"/>
    <property type="evidence" value="ECO:0007669"/>
    <property type="project" value="UniProtKB-KW"/>
</dbReference>
<sequence length="163" mass="18582">MMNISLVGRLTKELQVRTFPTEKGMSKVATGTIAVKRRKFKKNGERESAFIQFQAWGKRADVLEKYTGKGSLVELIGEFMNNNYRDKNNIDRYELIFEVEHVELLESRNMTEQRNRQQEGNDNLPQDPGQENENQQSQAASFQQPPIDGLNNFGANTPGGTNK</sequence>
<dbReference type="RefSeq" id="WP_207112595.1">
    <property type="nucleotide sequence ID" value="NZ_JAFLWD010000020.1"/>
</dbReference>
<evidence type="ECO:0000256" key="2">
    <source>
        <dbReference type="PIRNR" id="PIRNR002070"/>
    </source>
</evidence>
<dbReference type="NCBIfam" id="TIGR00621">
    <property type="entry name" value="ssb"/>
    <property type="match status" value="1"/>
</dbReference>
<name>A0ABS3GZA1_9ENTE</name>
<comment type="caution">
    <text evidence="5">The sequence shown here is derived from an EMBL/GenBank/DDBJ whole genome shotgun (WGS) entry which is preliminary data.</text>
</comment>
<dbReference type="PROSITE" id="PS50935">
    <property type="entry name" value="SSB"/>
    <property type="match status" value="1"/>
</dbReference>
<dbReference type="InterPro" id="IPR011344">
    <property type="entry name" value="ssDNA-bd"/>
</dbReference>
<dbReference type="EMBL" id="JAFLWD010000020">
    <property type="protein sequence ID" value="MBO0440545.1"/>
    <property type="molecule type" value="Genomic_DNA"/>
</dbReference>
<feature type="compositionally biased region" description="Polar residues" evidence="4">
    <location>
        <begin position="120"/>
        <end position="134"/>
    </location>
</feature>
<dbReference type="SUPFAM" id="SSF50249">
    <property type="entry name" value="Nucleic acid-binding proteins"/>
    <property type="match status" value="1"/>
</dbReference>
<dbReference type="Pfam" id="PF00436">
    <property type="entry name" value="SSB"/>
    <property type="match status" value="1"/>
</dbReference>
<dbReference type="Gene3D" id="2.40.50.140">
    <property type="entry name" value="Nucleic acid-binding proteins"/>
    <property type="match status" value="1"/>
</dbReference>
<dbReference type="InterPro" id="IPR000424">
    <property type="entry name" value="Primosome_PriB/ssb"/>
</dbReference>
<organism evidence="5 6">
    <name type="scientific">Candidatus Enterococcus ikei</name>
    <dbReference type="NCBI Taxonomy" id="2815326"/>
    <lineage>
        <taxon>Bacteria</taxon>
        <taxon>Bacillati</taxon>
        <taxon>Bacillota</taxon>
        <taxon>Bacilli</taxon>
        <taxon>Lactobacillales</taxon>
        <taxon>Enterococcaceae</taxon>
        <taxon>Enterococcus</taxon>
    </lineage>
</organism>
<gene>
    <name evidence="5" type="ORF">JZO69_09245</name>
</gene>
<protein>
    <recommendedName>
        <fullName evidence="2 3">Single-stranded DNA-binding protein</fullName>
    </recommendedName>
</protein>
<dbReference type="InterPro" id="IPR012340">
    <property type="entry name" value="NA-bd_OB-fold"/>
</dbReference>
<proteinExistence type="predicted"/>
<feature type="compositionally biased region" description="Polar residues" evidence="4">
    <location>
        <begin position="153"/>
        <end position="163"/>
    </location>
</feature>
<evidence type="ECO:0000256" key="4">
    <source>
        <dbReference type="SAM" id="MobiDB-lite"/>
    </source>
</evidence>
<dbReference type="PIRSF" id="PIRSF002070">
    <property type="entry name" value="SSB"/>
    <property type="match status" value="1"/>
</dbReference>